<reference evidence="17" key="1">
    <citation type="submission" date="2025-08" db="UniProtKB">
        <authorList>
            <consortium name="Ensembl"/>
        </authorList>
    </citation>
    <scope>IDENTIFICATION</scope>
</reference>
<keyword evidence="10" id="KW-0472">Membrane</keyword>
<dbReference type="STRING" id="32473.ENSXCOP00000023065"/>
<evidence type="ECO:0000256" key="14">
    <source>
        <dbReference type="ARBA" id="ARBA00037798"/>
    </source>
</evidence>
<dbReference type="GO" id="GO:0031083">
    <property type="term" value="C:BLOC-1 complex"/>
    <property type="evidence" value="ECO:0007669"/>
    <property type="project" value="TreeGrafter"/>
</dbReference>
<dbReference type="Pfam" id="PF04440">
    <property type="entry name" value="Dysbindin"/>
    <property type="match status" value="1"/>
</dbReference>
<evidence type="ECO:0000256" key="15">
    <source>
        <dbReference type="ARBA" id="ARBA00037838"/>
    </source>
</evidence>
<evidence type="ECO:0000313" key="17">
    <source>
        <dbReference type="Ensembl" id="ENSXCOP00000023065.1"/>
    </source>
</evidence>
<dbReference type="GO" id="GO:1904115">
    <property type="term" value="C:axon cytoplasm"/>
    <property type="evidence" value="ECO:0007669"/>
    <property type="project" value="GOC"/>
</dbReference>
<dbReference type="InterPro" id="IPR007531">
    <property type="entry name" value="Dysbindin"/>
</dbReference>
<evidence type="ECO:0000256" key="2">
    <source>
        <dbReference type="ARBA" id="ARBA00004125"/>
    </source>
</evidence>
<dbReference type="GO" id="GO:2000300">
    <property type="term" value="P:regulation of synaptic vesicle exocytosis"/>
    <property type="evidence" value="ECO:0007669"/>
    <property type="project" value="TreeGrafter"/>
</dbReference>
<proteinExistence type="inferred from homology"/>
<dbReference type="Ensembl" id="ENSXCOT00000023342.1">
    <property type="protein sequence ID" value="ENSXCOP00000023065.1"/>
    <property type="gene ID" value="ENSXCOG00000017238.1"/>
</dbReference>
<evidence type="ECO:0000256" key="5">
    <source>
        <dbReference type="ARBA" id="ARBA00022490"/>
    </source>
</evidence>
<evidence type="ECO:0000256" key="6">
    <source>
        <dbReference type="ARBA" id="ARBA00022753"/>
    </source>
</evidence>
<evidence type="ECO:0000256" key="9">
    <source>
        <dbReference type="ARBA" id="ARBA00023054"/>
    </source>
</evidence>
<evidence type="ECO:0000256" key="13">
    <source>
        <dbReference type="ARBA" id="ARBA00034105"/>
    </source>
</evidence>
<keyword evidence="11" id="KW-0539">Nucleus</keyword>
<feature type="coiled-coil region" evidence="16">
    <location>
        <begin position="59"/>
        <end position="86"/>
    </location>
</feature>
<dbReference type="GO" id="GO:0005634">
    <property type="term" value="C:nucleus"/>
    <property type="evidence" value="ECO:0007669"/>
    <property type="project" value="UniProtKB-SubCell"/>
</dbReference>
<keyword evidence="18" id="KW-1185">Reference proteome</keyword>
<accession>A0A3B5MHH1</accession>
<dbReference type="GO" id="GO:0014069">
    <property type="term" value="C:postsynaptic density"/>
    <property type="evidence" value="ECO:0007669"/>
    <property type="project" value="UniProtKB-SubCell"/>
</dbReference>
<evidence type="ECO:0000256" key="8">
    <source>
        <dbReference type="ARBA" id="ARBA00023018"/>
    </source>
</evidence>
<evidence type="ECO:0000256" key="4">
    <source>
        <dbReference type="ARBA" id="ARBA00008686"/>
    </source>
</evidence>
<evidence type="ECO:0000256" key="12">
    <source>
        <dbReference type="ARBA" id="ARBA00023329"/>
    </source>
</evidence>
<organism evidence="17 18">
    <name type="scientific">Xiphophorus couchianus</name>
    <name type="common">Monterrey platyfish</name>
    <dbReference type="NCBI Taxonomy" id="32473"/>
    <lineage>
        <taxon>Eukaryota</taxon>
        <taxon>Metazoa</taxon>
        <taxon>Chordata</taxon>
        <taxon>Craniata</taxon>
        <taxon>Vertebrata</taxon>
        <taxon>Euteleostomi</taxon>
        <taxon>Actinopterygii</taxon>
        <taxon>Neopterygii</taxon>
        <taxon>Teleostei</taxon>
        <taxon>Neoteleostei</taxon>
        <taxon>Acanthomorphata</taxon>
        <taxon>Ovalentaria</taxon>
        <taxon>Atherinomorphae</taxon>
        <taxon>Cyprinodontiformes</taxon>
        <taxon>Poeciliidae</taxon>
        <taxon>Poeciliinae</taxon>
        <taxon>Xiphophorus</taxon>
    </lineage>
</organism>
<sequence>FRFEKSWFLLHKRTKACTQTAESVDGDIVMLSAHWERRKAALTHLQEQLQSLPDFITELDAITANIAQLEGEFAEMESRLLHLETLCCQCEQQTVKNHHMSQLEEYKKKKSSACIFNNCLFSFVAELKCEHAQRVAEMELVMQQKLRERQKVYEEAFNQDVEKYLSTGCLQGKGDFFFFTHLF</sequence>
<name>A0A3B5MHH1_9TELE</name>
<keyword evidence="5" id="KW-0963">Cytoplasm</keyword>
<dbReference type="GO" id="GO:0048490">
    <property type="term" value="P:anterograde synaptic vesicle transport"/>
    <property type="evidence" value="ECO:0007669"/>
    <property type="project" value="TreeGrafter"/>
</dbReference>
<evidence type="ECO:0000313" key="18">
    <source>
        <dbReference type="Proteomes" id="UP000261380"/>
    </source>
</evidence>
<dbReference type="GO" id="GO:0010008">
    <property type="term" value="C:endosome membrane"/>
    <property type="evidence" value="ECO:0007669"/>
    <property type="project" value="UniProtKB-SubCell"/>
</dbReference>
<dbReference type="GO" id="GO:0005886">
    <property type="term" value="C:plasma membrane"/>
    <property type="evidence" value="ECO:0007669"/>
    <property type="project" value="TreeGrafter"/>
</dbReference>
<dbReference type="GO" id="GO:0060155">
    <property type="term" value="P:platelet dense granule organization"/>
    <property type="evidence" value="ECO:0007669"/>
    <property type="project" value="TreeGrafter"/>
</dbReference>
<evidence type="ECO:0000256" key="16">
    <source>
        <dbReference type="SAM" id="Coils"/>
    </source>
</evidence>
<evidence type="ECO:0000256" key="10">
    <source>
        <dbReference type="ARBA" id="ARBA00023136"/>
    </source>
</evidence>
<dbReference type="AlphaFoldDB" id="A0A3B5MHH1"/>
<dbReference type="GeneTree" id="ENSGT00940000156479"/>
<keyword evidence="12" id="KW-0968">Cytoplasmic vesicle</keyword>
<dbReference type="GO" id="GO:0033162">
    <property type="term" value="C:melanosome membrane"/>
    <property type="evidence" value="ECO:0007669"/>
    <property type="project" value="UniProtKB-SubCell"/>
</dbReference>
<protein>
    <submittedName>
        <fullName evidence="17">Uncharacterized protein</fullName>
    </submittedName>
</protein>
<dbReference type="GO" id="GO:0005783">
    <property type="term" value="C:endoplasmic reticulum"/>
    <property type="evidence" value="ECO:0007669"/>
    <property type="project" value="UniProtKB-SubCell"/>
</dbReference>
<keyword evidence="7" id="KW-0256">Endoplasmic reticulum</keyword>
<evidence type="ECO:0000256" key="3">
    <source>
        <dbReference type="ARBA" id="ARBA00004240"/>
    </source>
</evidence>
<keyword evidence="8" id="KW-0770">Synapse</keyword>
<evidence type="ECO:0000256" key="11">
    <source>
        <dbReference type="ARBA" id="ARBA00023242"/>
    </source>
</evidence>
<dbReference type="PANTHER" id="PTHR16294">
    <property type="entry name" value="DYSTROBREVIN BINDING PROTEIN 1 DYSBINDIN"/>
    <property type="match status" value="1"/>
</dbReference>
<dbReference type="GO" id="GO:0030672">
    <property type="term" value="C:synaptic vesicle membrane"/>
    <property type="evidence" value="ECO:0007669"/>
    <property type="project" value="UniProtKB-SubCell"/>
</dbReference>
<dbReference type="Proteomes" id="UP000261380">
    <property type="component" value="Unplaced"/>
</dbReference>
<evidence type="ECO:0000256" key="7">
    <source>
        <dbReference type="ARBA" id="ARBA00022824"/>
    </source>
</evidence>
<comment type="similarity">
    <text evidence="4">Belongs to the dysbindin family.</text>
</comment>
<dbReference type="GO" id="GO:0031175">
    <property type="term" value="P:neuron projection development"/>
    <property type="evidence" value="ECO:0007669"/>
    <property type="project" value="TreeGrafter"/>
</dbReference>
<keyword evidence="9 16" id="KW-0175">Coiled coil</keyword>
<dbReference type="PANTHER" id="PTHR16294:SF5">
    <property type="entry name" value="DYSBINDIN"/>
    <property type="match status" value="1"/>
</dbReference>
<evidence type="ECO:0000256" key="1">
    <source>
        <dbReference type="ARBA" id="ARBA00004123"/>
    </source>
</evidence>
<keyword evidence="6" id="KW-0967">Endosome</keyword>
<reference evidence="17" key="2">
    <citation type="submission" date="2025-09" db="UniProtKB">
        <authorList>
            <consortium name="Ensembl"/>
        </authorList>
    </citation>
    <scope>IDENTIFICATION</scope>
</reference>
<comment type="subcellular location">
    <subcellularLocation>
        <location evidence="15">Cytoplasmic vesicle</location>
        <location evidence="15">Secretory vesicle</location>
        <location evidence="15">Synaptic vesicle membrane</location>
        <topology evidence="15">Peripheral membrane protein</topology>
        <orientation evidence="15">Cytoplasmic side</orientation>
    </subcellularLocation>
    <subcellularLocation>
        <location evidence="3">Endoplasmic reticulum</location>
    </subcellularLocation>
    <subcellularLocation>
        <location evidence="2">Endosome membrane</location>
        <topology evidence="2">Peripheral membrane protein</topology>
        <orientation evidence="2">Cytoplasmic side</orientation>
    </subcellularLocation>
    <subcellularLocation>
        <location evidence="14">Melanosome membrane</location>
        <topology evidence="14">Peripheral membrane protein</topology>
        <orientation evidence="14">Cytoplasmic side</orientation>
    </subcellularLocation>
    <subcellularLocation>
        <location evidence="1">Nucleus</location>
    </subcellularLocation>
    <subcellularLocation>
        <location evidence="13">Postsynaptic density</location>
    </subcellularLocation>
</comment>